<dbReference type="SUPFAM" id="SSF57845">
    <property type="entry name" value="B-box zinc-binding domain"/>
    <property type="match status" value="1"/>
</dbReference>
<proteinExistence type="predicted"/>
<protein>
    <submittedName>
        <fullName evidence="1">Uncharacterized protein</fullName>
    </submittedName>
</protein>
<dbReference type="AlphaFoldDB" id="A0AAD5U897"/>
<dbReference type="EMBL" id="JADGJW010000006">
    <property type="protein sequence ID" value="KAJ3228089.1"/>
    <property type="molecule type" value="Genomic_DNA"/>
</dbReference>
<keyword evidence="2" id="KW-1185">Reference proteome</keyword>
<dbReference type="Proteomes" id="UP001211065">
    <property type="component" value="Unassembled WGS sequence"/>
</dbReference>
<comment type="caution">
    <text evidence="1">The sequence shown here is derived from an EMBL/GenBank/DDBJ whole genome shotgun (WGS) entry which is preliminary data.</text>
</comment>
<gene>
    <name evidence="1" type="ORF">HK099_006714</name>
</gene>
<reference evidence="1" key="1">
    <citation type="submission" date="2020-05" db="EMBL/GenBank/DDBJ databases">
        <title>Phylogenomic resolution of chytrid fungi.</title>
        <authorList>
            <person name="Stajich J.E."/>
            <person name="Amses K."/>
            <person name="Simmons R."/>
            <person name="Seto K."/>
            <person name="Myers J."/>
            <person name="Bonds A."/>
            <person name="Quandt C.A."/>
            <person name="Barry K."/>
            <person name="Liu P."/>
            <person name="Grigoriev I."/>
            <person name="Longcore J.E."/>
            <person name="James T.Y."/>
        </authorList>
    </citation>
    <scope>NUCLEOTIDE SEQUENCE</scope>
    <source>
        <strain evidence="1">JEL0476</strain>
    </source>
</reference>
<organism evidence="1 2">
    <name type="scientific">Clydaea vesicula</name>
    <dbReference type="NCBI Taxonomy" id="447962"/>
    <lineage>
        <taxon>Eukaryota</taxon>
        <taxon>Fungi</taxon>
        <taxon>Fungi incertae sedis</taxon>
        <taxon>Chytridiomycota</taxon>
        <taxon>Chytridiomycota incertae sedis</taxon>
        <taxon>Chytridiomycetes</taxon>
        <taxon>Lobulomycetales</taxon>
        <taxon>Lobulomycetaceae</taxon>
        <taxon>Clydaea</taxon>
    </lineage>
</organism>
<accession>A0AAD5U897</accession>
<evidence type="ECO:0000313" key="1">
    <source>
        <dbReference type="EMBL" id="KAJ3228089.1"/>
    </source>
</evidence>
<evidence type="ECO:0000313" key="2">
    <source>
        <dbReference type="Proteomes" id="UP001211065"/>
    </source>
</evidence>
<sequence>MASDDDLKKRFEKLKCDNVKHRDLPTEEELVKRLTNLTGRDVIPKEISEHKKILNVNEFNDHDLNSLLNDKILLDDLDILYQKDYQLQTPNTPLPTEAISPKSKRYVDFTDLVLVSPKLATQPIDQEAIKLIEEAQEEVRLEKKYGEINNDEAFEERFNNLFKNDDTLSAVDTKVKKKVSLKNLGRPPKAPDVKDFLEENEDCSSWCCICNEDADVRCEDCDDGNYIKNLSET</sequence>
<name>A0AAD5U897_9FUNG</name>